<evidence type="ECO:0000256" key="8">
    <source>
        <dbReference type="SAM" id="Phobius"/>
    </source>
</evidence>
<accession>A0A498CNN5</accession>
<comment type="caution">
    <text evidence="9">The sequence shown here is derived from an EMBL/GenBank/DDBJ whole genome shotgun (WGS) entry which is preliminary data.</text>
</comment>
<evidence type="ECO:0000313" key="9">
    <source>
        <dbReference type="EMBL" id="RLL13524.1"/>
    </source>
</evidence>
<dbReference type="PROSITE" id="PS51257">
    <property type="entry name" value="PROKAR_LIPOPROTEIN"/>
    <property type="match status" value="1"/>
</dbReference>
<keyword evidence="5 8" id="KW-0812">Transmembrane</keyword>
<organism evidence="9 10">
    <name type="scientific">Anaerotruncus massiliensis</name>
    <name type="common">ex Liu et al. 2021</name>
    <dbReference type="NCBI Taxonomy" id="2321404"/>
    <lineage>
        <taxon>Bacteria</taxon>
        <taxon>Bacillati</taxon>
        <taxon>Bacillota</taxon>
        <taxon>Clostridia</taxon>
        <taxon>Eubacteriales</taxon>
        <taxon>Oscillospiraceae</taxon>
        <taxon>Anaerotruncus</taxon>
    </lineage>
</organism>
<keyword evidence="2" id="KW-0813">Transport</keyword>
<evidence type="ECO:0000256" key="7">
    <source>
        <dbReference type="ARBA" id="ARBA00023136"/>
    </source>
</evidence>
<proteinExistence type="predicted"/>
<feature type="transmembrane region" description="Helical" evidence="8">
    <location>
        <begin position="13"/>
        <end position="35"/>
    </location>
</feature>
<keyword evidence="3" id="KW-1003">Cell membrane</keyword>
<dbReference type="InterPro" id="IPR001851">
    <property type="entry name" value="ABC_transp_permease"/>
</dbReference>
<feature type="transmembrane region" description="Helical" evidence="8">
    <location>
        <begin position="47"/>
        <end position="73"/>
    </location>
</feature>
<dbReference type="GO" id="GO:0022857">
    <property type="term" value="F:transmembrane transporter activity"/>
    <property type="evidence" value="ECO:0007669"/>
    <property type="project" value="InterPro"/>
</dbReference>
<evidence type="ECO:0000256" key="6">
    <source>
        <dbReference type="ARBA" id="ARBA00022989"/>
    </source>
</evidence>
<feature type="transmembrane region" description="Helical" evidence="8">
    <location>
        <begin position="281"/>
        <end position="301"/>
    </location>
</feature>
<dbReference type="CDD" id="cd06579">
    <property type="entry name" value="TM_PBP1_transp_AraH_like"/>
    <property type="match status" value="1"/>
</dbReference>
<reference evidence="9 10" key="1">
    <citation type="submission" date="2018-10" db="EMBL/GenBank/DDBJ databases">
        <title>Anaerotruncus faecis sp. nov., isolated from human feces.</title>
        <authorList>
            <person name="Wang Y.-J."/>
        </authorList>
    </citation>
    <scope>NUCLEOTIDE SEQUENCE [LARGE SCALE GENOMIC DNA]</scope>
    <source>
        <strain evidence="9 10">22A2-44</strain>
    </source>
</reference>
<dbReference type="PANTHER" id="PTHR32196:SF21">
    <property type="entry name" value="ABC TRANSPORTER PERMEASE PROTEIN YPHD-RELATED"/>
    <property type="match status" value="1"/>
</dbReference>
<feature type="transmembrane region" description="Helical" evidence="8">
    <location>
        <begin position="221"/>
        <end position="247"/>
    </location>
</feature>
<evidence type="ECO:0000256" key="2">
    <source>
        <dbReference type="ARBA" id="ARBA00022448"/>
    </source>
</evidence>
<evidence type="ECO:0000256" key="3">
    <source>
        <dbReference type="ARBA" id="ARBA00022475"/>
    </source>
</evidence>
<dbReference type="PANTHER" id="PTHR32196">
    <property type="entry name" value="ABC TRANSPORTER PERMEASE PROTEIN YPHD-RELATED-RELATED"/>
    <property type="match status" value="1"/>
</dbReference>
<keyword evidence="7 8" id="KW-0472">Membrane</keyword>
<feature type="transmembrane region" description="Helical" evidence="8">
    <location>
        <begin position="175"/>
        <end position="193"/>
    </location>
</feature>
<keyword evidence="10" id="KW-1185">Reference proteome</keyword>
<evidence type="ECO:0000256" key="1">
    <source>
        <dbReference type="ARBA" id="ARBA00004651"/>
    </source>
</evidence>
<keyword evidence="4" id="KW-0997">Cell inner membrane</keyword>
<dbReference type="GO" id="GO:0005886">
    <property type="term" value="C:plasma membrane"/>
    <property type="evidence" value="ECO:0007669"/>
    <property type="project" value="UniProtKB-SubCell"/>
</dbReference>
<dbReference type="Pfam" id="PF02653">
    <property type="entry name" value="BPD_transp_2"/>
    <property type="match status" value="1"/>
</dbReference>
<evidence type="ECO:0000256" key="5">
    <source>
        <dbReference type="ARBA" id="ARBA00022692"/>
    </source>
</evidence>
<feature type="transmembrane region" description="Helical" evidence="8">
    <location>
        <begin position="307"/>
        <end position="325"/>
    </location>
</feature>
<keyword evidence="6 8" id="KW-1133">Transmembrane helix</keyword>
<evidence type="ECO:0000256" key="4">
    <source>
        <dbReference type="ARBA" id="ARBA00022519"/>
    </source>
</evidence>
<dbReference type="AlphaFoldDB" id="A0A498CNN5"/>
<dbReference type="RefSeq" id="WP_121586155.1">
    <property type="nucleotide sequence ID" value="NZ_RCHT01000003.1"/>
</dbReference>
<dbReference type="EMBL" id="RCHT01000003">
    <property type="protein sequence ID" value="RLL13524.1"/>
    <property type="molecule type" value="Genomic_DNA"/>
</dbReference>
<name>A0A498CNN5_9FIRM</name>
<feature type="transmembrane region" description="Helical" evidence="8">
    <location>
        <begin position="123"/>
        <end position="141"/>
    </location>
</feature>
<sequence>MSQLKTRLFKPEYSILLIILAFGCVVQAVSGQFFTMNTLVSLCRSMMLPLIFAVGEMLALICVGPDVSFPAVACLSAYVTASYFKSIHYEGPIVLVLLAGAAIGLAAGAVNGLILAKYQFPSLIVTLGMSTFLVGFLNGPLRASNVMNIAPAMENFGRSSLFTVTNAKTGLQANFPTAFLLVIVLYLAAYLVLRYTMAGRGVYAIGGNVASARSAGFPVRAIIFGLFCFIGLMAGIGGVVCTCMNYTYNMPDLIGSEMDIIAAVILGGVRPGKGVGSLRNAVLGVMLLTMVNNNLLLLGIPLYWQKAFTGAIILLGMIASVRAGSKKRAVRVSA</sequence>
<protein>
    <submittedName>
        <fullName evidence="9">ABC transporter permease</fullName>
    </submittedName>
</protein>
<gene>
    <name evidence="9" type="ORF">D4A47_03370</name>
</gene>
<dbReference type="Proteomes" id="UP000276301">
    <property type="component" value="Unassembled WGS sequence"/>
</dbReference>
<evidence type="ECO:0000313" key="10">
    <source>
        <dbReference type="Proteomes" id="UP000276301"/>
    </source>
</evidence>
<comment type="subcellular location">
    <subcellularLocation>
        <location evidence="1">Cell membrane</location>
        <topology evidence="1">Multi-pass membrane protein</topology>
    </subcellularLocation>
</comment>
<feature type="transmembrane region" description="Helical" evidence="8">
    <location>
        <begin position="93"/>
        <end position="116"/>
    </location>
</feature>